<dbReference type="Pfam" id="PF05362">
    <property type="entry name" value="Lon_C"/>
    <property type="match status" value="1"/>
</dbReference>
<dbReference type="InterPro" id="IPR027417">
    <property type="entry name" value="P-loop_NTPase"/>
</dbReference>
<evidence type="ECO:0000256" key="1">
    <source>
        <dbReference type="ARBA" id="ARBA00022670"/>
    </source>
</evidence>
<keyword evidence="5" id="KW-0067">ATP-binding</keyword>
<evidence type="ECO:0000256" key="4">
    <source>
        <dbReference type="ARBA" id="ARBA00022825"/>
    </source>
</evidence>
<dbReference type="InterPro" id="IPR003593">
    <property type="entry name" value="AAA+_ATPase"/>
</dbReference>
<dbReference type="InterPro" id="IPR027065">
    <property type="entry name" value="Lon_Prtase"/>
</dbReference>
<dbReference type="PROSITE" id="PS01046">
    <property type="entry name" value="LON_SER"/>
    <property type="match status" value="1"/>
</dbReference>
<dbReference type="InterPro" id="IPR020568">
    <property type="entry name" value="Ribosomal_Su5_D2-typ_SF"/>
</dbReference>
<dbReference type="PROSITE" id="PS51786">
    <property type="entry name" value="LON_PROTEOLYTIC"/>
    <property type="match status" value="1"/>
</dbReference>
<dbReference type="EMBL" id="MN739259">
    <property type="protein sequence ID" value="QHS95857.1"/>
    <property type="molecule type" value="Genomic_DNA"/>
</dbReference>
<evidence type="ECO:0000313" key="7">
    <source>
        <dbReference type="EMBL" id="QHS95857.1"/>
    </source>
</evidence>
<dbReference type="InterPro" id="IPR003959">
    <property type="entry name" value="ATPase_AAA_core"/>
</dbReference>
<keyword evidence="2" id="KW-0547">Nucleotide-binding</keyword>
<dbReference type="PANTHER" id="PTHR43718">
    <property type="entry name" value="LON PROTEASE"/>
    <property type="match status" value="1"/>
</dbReference>
<accession>A0A6C0BU38</accession>
<proteinExistence type="predicted"/>
<dbReference type="Pfam" id="PF22667">
    <property type="entry name" value="Lon_lid"/>
    <property type="match status" value="1"/>
</dbReference>
<evidence type="ECO:0000256" key="2">
    <source>
        <dbReference type="ARBA" id="ARBA00022741"/>
    </source>
</evidence>
<dbReference type="Gene3D" id="3.40.50.300">
    <property type="entry name" value="P-loop containing nucleotide triphosphate hydrolases"/>
    <property type="match status" value="1"/>
</dbReference>
<keyword evidence="3" id="KW-0378">Hydrolase</keyword>
<organism evidence="7">
    <name type="scientific">viral metagenome</name>
    <dbReference type="NCBI Taxonomy" id="1070528"/>
    <lineage>
        <taxon>unclassified sequences</taxon>
        <taxon>metagenomes</taxon>
        <taxon>organismal metagenomes</taxon>
    </lineage>
</organism>
<dbReference type="InterPro" id="IPR014721">
    <property type="entry name" value="Ribsml_uS5_D2-typ_fold_subgr"/>
</dbReference>
<dbReference type="InterPro" id="IPR054594">
    <property type="entry name" value="Lon_lid"/>
</dbReference>
<dbReference type="InterPro" id="IPR008269">
    <property type="entry name" value="Lon_proteolytic"/>
</dbReference>
<dbReference type="GO" id="GO:0006515">
    <property type="term" value="P:protein quality control for misfolded or incompletely synthesized proteins"/>
    <property type="evidence" value="ECO:0007669"/>
    <property type="project" value="TreeGrafter"/>
</dbReference>
<reference evidence="7" key="1">
    <citation type="journal article" date="2020" name="Nature">
        <title>Giant virus diversity and host interactions through global metagenomics.</title>
        <authorList>
            <person name="Schulz F."/>
            <person name="Roux S."/>
            <person name="Paez-Espino D."/>
            <person name="Jungbluth S."/>
            <person name="Walsh D.A."/>
            <person name="Denef V.J."/>
            <person name="McMahon K.D."/>
            <person name="Konstantinidis K.T."/>
            <person name="Eloe-Fadrosh E.A."/>
            <person name="Kyrpides N.C."/>
            <person name="Woyke T."/>
        </authorList>
    </citation>
    <scope>NUCLEOTIDE SEQUENCE</scope>
    <source>
        <strain evidence="7">GVMAG-M-3300018868-6</strain>
    </source>
</reference>
<dbReference type="AlphaFoldDB" id="A0A6C0BU38"/>
<evidence type="ECO:0000256" key="5">
    <source>
        <dbReference type="ARBA" id="ARBA00022840"/>
    </source>
</evidence>
<protein>
    <recommendedName>
        <fullName evidence="6">Lon proteolytic domain-containing protein</fullName>
    </recommendedName>
</protein>
<evidence type="ECO:0000259" key="6">
    <source>
        <dbReference type="PROSITE" id="PS51786"/>
    </source>
</evidence>
<dbReference type="SMART" id="SM00382">
    <property type="entry name" value="AAA"/>
    <property type="match status" value="1"/>
</dbReference>
<sequence length="1058" mass="119775">MAKQVSIGDNFSQNVMRKIEYYKEIIQKTISSIQKYKIHDVVTANDVNLCIKSLEQYYCELDSLNLGGDKNHIVNRLQYINDELSGIFKTFGTMDIEDVLNICYGANFINTITTIDAWGVLKKYVHPINYKILKWKHDMSPNLKNAQPIAKNRIVDDVMIVENGKSLDCFDLARSSSIFYVKVYGIRVIFHNFKEKSTLIVSCIVDDVLMSCIDEKFVKNRIYSLQTNVPQNEQEFKTTTFVAYMKTLTLKELLIYSNEELYNRFIGYVNQTNLIKQRAISDNVKEFLGSDLYIQRTTLIQLLLKHTDNEYKYLAYLLYDLLSTDTTTSVDSNEQRTIYDSFPWAVKKFFKDAMKSTIQYTNDLSNFDCNKIPLEQQICLMKASDRVKEKAMVKLKELKSKSEDSGSKARQYLDGLLKIPFGIYKSEELLDSIKKLREEFVSFIGGMNKEVLEREGIYVKSSYSTAEINQICGKLNAGTANVIQNVYKNDVCSSIVDGKREKLIANIAYVNGLIKKHKQPMSKLIHAGKKVEFMKQQLSFFVNNADNISLRETGEFLGISQGMCQIDNKLKEFKVSQTLVKTKIETVREILDDTVYGHKKAKRQVERIIGQWINGEQSGYCFGFEGPPGLGKTSLAKRGIANCLKDDNGNSRPFAFIAIGGSSHGSDLNGHNYTYVGSTWGKIVDILMETKCMNPIIFIDELDKVSQTPYGKEIIGILTHLVDTTQNDAFQDKYFSGIDIDLSKVLFIFSYNDPSLIDKILLDRIHRVTFDPLTLEDKLIITKKYLLPELYKKFNLEGHVEFSDEIVEFLIDSYTAESGVRKLKETLFEIISEINLDVLNGDITEVPVVLTAEMVRTKYLKDRNEVTTYKIHVEPAVGLINGLWANSLGKGGVLPIESSWFHTGTKFDLKLTGMQGDVMKESMNVAKSLAWNKAGVTTDEHRGIHVHCPEGATPKDGPSAGVAITVVIYSLLKNKKIKNDVAITGEITLRGDVTAIGGLELKIIGGLKAGVKTFVFPADNEKDFSKIKDKYETNVEFNSATYIPVKTIDEVLDVVFEK</sequence>
<dbReference type="PANTHER" id="PTHR43718:SF2">
    <property type="entry name" value="LON PROTEASE HOMOLOG, MITOCHONDRIAL"/>
    <property type="match status" value="1"/>
</dbReference>
<feature type="domain" description="Lon proteolytic" evidence="6">
    <location>
        <begin position="874"/>
        <end position="1058"/>
    </location>
</feature>
<dbReference type="GO" id="GO:0004176">
    <property type="term" value="F:ATP-dependent peptidase activity"/>
    <property type="evidence" value="ECO:0007669"/>
    <property type="project" value="InterPro"/>
</dbReference>
<dbReference type="SUPFAM" id="SSF52540">
    <property type="entry name" value="P-loop containing nucleoside triphosphate hydrolases"/>
    <property type="match status" value="1"/>
</dbReference>
<dbReference type="GO" id="GO:0016887">
    <property type="term" value="F:ATP hydrolysis activity"/>
    <property type="evidence" value="ECO:0007669"/>
    <property type="project" value="InterPro"/>
</dbReference>
<dbReference type="GO" id="GO:0005524">
    <property type="term" value="F:ATP binding"/>
    <property type="evidence" value="ECO:0007669"/>
    <property type="project" value="UniProtKB-KW"/>
</dbReference>
<dbReference type="SUPFAM" id="SSF54211">
    <property type="entry name" value="Ribosomal protein S5 domain 2-like"/>
    <property type="match status" value="1"/>
</dbReference>
<dbReference type="GO" id="GO:0004252">
    <property type="term" value="F:serine-type endopeptidase activity"/>
    <property type="evidence" value="ECO:0007669"/>
    <property type="project" value="InterPro"/>
</dbReference>
<evidence type="ECO:0000256" key="3">
    <source>
        <dbReference type="ARBA" id="ARBA00022801"/>
    </source>
</evidence>
<keyword evidence="1" id="KW-0645">Protease</keyword>
<dbReference type="Gene3D" id="3.30.230.10">
    <property type="match status" value="1"/>
</dbReference>
<dbReference type="PRINTS" id="PR00830">
    <property type="entry name" value="ENDOLAPTASE"/>
</dbReference>
<dbReference type="Pfam" id="PF00004">
    <property type="entry name" value="AAA"/>
    <property type="match status" value="1"/>
</dbReference>
<name>A0A6C0BU38_9ZZZZ</name>
<dbReference type="InterPro" id="IPR008268">
    <property type="entry name" value="Peptidase_S16_AS"/>
</dbReference>
<keyword evidence="4" id="KW-0720">Serine protease</keyword>
<dbReference type="Gene3D" id="1.10.8.60">
    <property type="match status" value="1"/>
</dbReference>